<dbReference type="STRING" id="588602.SAMN04487991_2757"/>
<dbReference type="AlphaFoldDB" id="A0A1I3TJS9"/>
<keyword evidence="2" id="KW-1185">Reference proteome</keyword>
<protein>
    <submittedName>
        <fullName evidence="1">Uncharacterized protein</fullName>
    </submittedName>
</protein>
<dbReference type="EMBL" id="FORH01000005">
    <property type="protein sequence ID" value="SFJ71125.1"/>
    <property type="molecule type" value="Genomic_DNA"/>
</dbReference>
<name>A0A1I3TJS9_9RHOB</name>
<sequence>MDLSAITFDQLALAVMATIAIREVMIVALPDRIAGPGGWLIDTALGDQVS</sequence>
<dbReference type="Proteomes" id="UP000199630">
    <property type="component" value="Unassembled WGS sequence"/>
</dbReference>
<dbReference type="RefSeq" id="WP_177213148.1">
    <property type="nucleotide sequence ID" value="NZ_FORH01000005.1"/>
</dbReference>
<proteinExistence type="predicted"/>
<accession>A0A1I3TJS9</accession>
<organism evidence="1 2">
    <name type="scientific">Celeribacter neptunius</name>
    <dbReference type="NCBI Taxonomy" id="588602"/>
    <lineage>
        <taxon>Bacteria</taxon>
        <taxon>Pseudomonadati</taxon>
        <taxon>Pseudomonadota</taxon>
        <taxon>Alphaproteobacteria</taxon>
        <taxon>Rhodobacterales</taxon>
        <taxon>Roseobacteraceae</taxon>
        <taxon>Celeribacter</taxon>
    </lineage>
</organism>
<evidence type="ECO:0000313" key="2">
    <source>
        <dbReference type="Proteomes" id="UP000199630"/>
    </source>
</evidence>
<reference evidence="2" key="1">
    <citation type="submission" date="2016-10" db="EMBL/GenBank/DDBJ databases">
        <authorList>
            <person name="Varghese N."/>
            <person name="Submissions S."/>
        </authorList>
    </citation>
    <scope>NUCLEOTIDE SEQUENCE [LARGE SCALE GENOMIC DNA]</scope>
    <source>
        <strain evidence="2">DSM 26471</strain>
    </source>
</reference>
<evidence type="ECO:0000313" key="1">
    <source>
        <dbReference type="EMBL" id="SFJ71125.1"/>
    </source>
</evidence>
<gene>
    <name evidence="1" type="ORF">SAMN04487991_2757</name>
</gene>